<feature type="region of interest" description="Disordered" evidence="1">
    <location>
        <begin position="143"/>
        <end position="172"/>
    </location>
</feature>
<dbReference type="Proteomes" id="UP000799439">
    <property type="component" value="Unassembled WGS sequence"/>
</dbReference>
<proteinExistence type="predicted"/>
<keyword evidence="3" id="KW-1185">Reference proteome</keyword>
<name>A0A9P4J0N5_9PEZI</name>
<feature type="region of interest" description="Disordered" evidence="1">
    <location>
        <begin position="683"/>
        <end position="843"/>
    </location>
</feature>
<dbReference type="AlphaFoldDB" id="A0A9P4J0N5"/>
<feature type="compositionally biased region" description="Low complexity" evidence="1">
    <location>
        <begin position="309"/>
        <end position="338"/>
    </location>
</feature>
<feature type="compositionally biased region" description="Polar residues" evidence="1">
    <location>
        <begin position="686"/>
        <end position="700"/>
    </location>
</feature>
<feature type="region of interest" description="Disordered" evidence="1">
    <location>
        <begin position="301"/>
        <end position="338"/>
    </location>
</feature>
<evidence type="ECO:0000313" key="2">
    <source>
        <dbReference type="EMBL" id="KAF2152499.1"/>
    </source>
</evidence>
<gene>
    <name evidence="2" type="ORF">K461DRAFT_147943</name>
</gene>
<protein>
    <submittedName>
        <fullName evidence="2">Uncharacterized protein</fullName>
    </submittedName>
</protein>
<reference evidence="2" key="1">
    <citation type="journal article" date="2020" name="Stud. Mycol.">
        <title>101 Dothideomycetes genomes: a test case for predicting lifestyles and emergence of pathogens.</title>
        <authorList>
            <person name="Haridas S."/>
            <person name="Albert R."/>
            <person name="Binder M."/>
            <person name="Bloem J."/>
            <person name="Labutti K."/>
            <person name="Salamov A."/>
            <person name="Andreopoulos B."/>
            <person name="Baker S."/>
            <person name="Barry K."/>
            <person name="Bills G."/>
            <person name="Bluhm B."/>
            <person name="Cannon C."/>
            <person name="Castanera R."/>
            <person name="Culley D."/>
            <person name="Daum C."/>
            <person name="Ezra D."/>
            <person name="Gonzalez J."/>
            <person name="Henrissat B."/>
            <person name="Kuo A."/>
            <person name="Liang C."/>
            <person name="Lipzen A."/>
            <person name="Lutzoni F."/>
            <person name="Magnuson J."/>
            <person name="Mondo S."/>
            <person name="Nolan M."/>
            <person name="Ohm R."/>
            <person name="Pangilinan J."/>
            <person name="Park H.-J."/>
            <person name="Ramirez L."/>
            <person name="Alfaro M."/>
            <person name="Sun H."/>
            <person name="Tritt A."/>
            <person name="Yoshinaga Y."/>
            <person name="Zwiers L.-H."/>
            <person name="Turgeon B."/>
            <person name="Goodwin S."/>
            <person name="Spatafora J."/>
            <person name="Crous P."/>
            <person name="Grigoriev I."/>
        </authorList>
    </citation>
    <scope>NUCLEOTIDE SEQUENCE</scope>
    <source>
        <strain evidence="2">CBS 260.36</strain>
    </source>
</reference>
<organism evidence="2 3">
    <name type="scientific">Myriangium duriaei CBS 260.36</name>
    <dbReference type="NCBI Taxonomy" id="1168546"/>
    <lineage>
        <taxon>Eukaryota</taxon>
        <taxon>Fungi</taxon>
        <taxon>Dikarya</taxon>
        <taxon>Ascomycota</taxon>
        <taxon>Pezizomycotina</taxon>
        <taxon>Dothideomycetes</taxon>
        <taxon>Dothideomycetidae</taxon>
        <taxon>Myriangiales</taxon>
        <taxon>Myriangiaceae</taxon>
        <taxon>Myriangium</taxon>
    </lineage>
</organism>
<feature type="region of interest" description="Disordered" evidence="1">
    <location>
        <begin position="187"/>
        <end position="249"/>
    </location>
</feature>
<feature type="compositionally biased region" description="Polar residues" evidence="1">
    <location>
        <begin position="760"/>
        <end position="790"/>
    </location>
</feature>
<dbReference type="OrthoDB" id="5427134at2759"/>
<feature type="compositionally biased region" description="Basic and acidic residues" evidence="1">
    <location>
        <begin position="791"/>
        <end position="816"/>
    </location>
</feature>
<dbReference type="EMBL" id="ML996086">
    <property type="protein sequence ID" value="KAF2152499.1"/>
    <property type="molecule type" value="Genomic_DNA"/>
</dbReference>
<comment type="caution">
    <text evidence="2">The sequence shown here is derived from an EMBL/GenBank/DDBJ whole genome shotgun (WGS) entry which is preliminary data.</text>
</comment>
<evidence type="ECO:0000256" key="1">
    <source>
        <dbReference type="SAM" id="MobiDB-lite"/>
    </source>
</evidence>
<sequence length="843" mass="93848">MAGWSAAQCSDLPRGSCNFSDLTQGPGAPICPCQRFYLDRSRQDLRYGHEQNFYCFCAHHACFHTFDRTVEPSRSTQHIVSDNDADTVISGQRPLFGLGTTHLRHTSCQVPAQTSHADQATNNRPAPMGIWEALHLTRQNATNQVAGSSALPSTASQTSQPPRPPPASLAKPQRYNQSFNARLQHHYESQHSPMSATEVNTPSAQGSPLFVQPYPHPIPSKENTTTEPERKDAGTQCQPDQLGRASRTQKDAVVRDLVARVARLESLSYSHVPLEEVEDKFEDHGYRISTLEEFRTEIEPRLLSHDTNSTSEEATTSASSVSSSCQSPASASSPTPSADAAVYRSYEKRFHHLESRIDGVIRSVPSPEDPWHVEVVLLPWGRNLPGIWFADSKSDEELLQRSREEWNELTFAAHPKLGESFSSRSTSSGDFIREWRDITSNRNADLTPDWYNARILPLHGVARKRLWSRGLIQTVEVSSNDAFTFMQKCKDAFQSVIRQGQPKETSIPLALRKKYDALEEPLVPLRKIRKVTRLSFLAPSEMVTAAAWTPTFLDSSVFMKNGELKRLFVTFPESYVQRFDDDGWTWQIIRGLRPTRQPSPRAGPGFDGVDKSADFKSCWNYHSPLDAPRPVITTSISEATAVSHHGDSNPISGTTNDNGMLLNAPSPLLSPISETKTLRINRRRTTSLSSIHQSESSAPGVSTKRRFSSKPEDVASKRRCLSTTSDRSKPGSAAITPRLSRERSIPVTSNLPIDAISISDGPSSSRRASNTPMAYPTPHSNYIHTVSTVRLTDRDGETEADTEIEHGRSSPFRAEEEWQGMGDDDGQPSSSVRFWDEDESRLD</sequence>
<feature type="compositionally biased region" description="Polar residues" evidence="1">
    <location>
        <begin position="190"/>
        <end position="206"/>
    </location>
</feature>
<evidence type="ECO:0000313" key="3">
    <source>
        <dbReference type="Proteomes" id="UP000799439"/>
    </source>
</evidence>
<accession>A0A9P4J0N5</accession>